<dbReference type="AlphaFoldDB" id="A0A3R9WME5"/>
<dbReference type="EMBL" id="RWJF01000001">
    <property type="protein sequence ID" value="RST29854.1"/>
    <property type="molecule type" value="Genomic_DNA"/>
</dbReference>
<organism evidence="1 2">
    <name type="scientific">Sphingomonas ginkgonis</name>
    <dbReference type="NCBI Taxonomy" id="2315330"/>
    <lineage>
        <taxon>Bacteria</taxon>
        <taxon>Pseudomonadati</taxon>
        <taxon>Pseudomonadota</taxon>
        <taxon>Alphaproteobacteria</taxon>
        <taxon>Sphingomonadales</taxon>
        <taxon>Sphingomonadaceae</taxon>
        <taxon>Sphingomonas</taxon>
    </lineage>
</organism>
<protein>
    <submittedName>
        <fullName evidence="1">Uncharacterized protein</fullName>
    </submittedName>
</protein>
<dbReference type="OrthoDB" id="7630206at2"/>
<dbReference type="Proteomes" id="UP000274661">
    <property type="component" value="Unassembled WGS sequence"/>
</dbReference>
<comment type="caution">
    <text evidence="1">The sequence shown here is derived from an EMBL/GenBank/DDBJ whole genome shotgun (WGS) entry which is preliminary data.</text>
</comment>
<dbReference type="RefSeq" id="WP_126717692.1">
    <property type="nucleotide sequence ID" value="NZ_RWJF01000001.1"/>
</dbReference>
<proteinExistence type="predicted"/>
<dbReference type="InterPro" id="IPR045617">
    <property type="entry name" value="DUF6445"/>
</dbReference>
<evidence type="ECO:0000313" key="1">
    <source>
        <dbReference type="EMBL" id="RST29854.1"/>
    </source>
</evidence>
<accession>A0A3R9WME5</accession>
<evidence type="ECO:0000313" key="2">
    <source>
        <dbReference type="Proteomes" id="UP000274661"/>
    </source>
</evidence>
<reference evidence="1 2" key="1">
    <citation type="submission" date="2018-12" db="EMBL/GenBank/DDBJ databases">
        <title>Sphingomonas sp. HMF7854 Genome sequencing and assembly.</title>
        <authorList>
            <person name="Cha I."/>
            <person name="Kang H."/>
            <person name="Kim H."/>
            <person name="Kang J."/>
            <person name="Joh K."/>
        </authorList>
    </citation>
    <scope>NUCLEOTIDE SEQUENCE [LARGE SCALE GENOMIC DNA]</scope>
    <source>
        <strain evidence="1 2">HMF7854</strain>
    </source>
</reference>
<gene>
    <name evidence="1" type="ORF">HMF7854_02700</name>
</gene>
<sequence length="227" mass="24425">MTPRLLRIGASATPVVVIDDFTGDAEAVARLAEGLAPFPAATSSYYPGVRRVLEESDGAAFDYALRCCRDAAQFIAGAFGVDRFNLAQASFSMVSTQPAQLNPWQRAPHFDSPDPLHLAMLHYLRVPVESGTAFYRQRETGIERVDQGNEATFVRAATAAAARQSADAGYIYGSDPDYELLESVDAVPDRLLIYQGGLLHSGVIPAGMPLSADPKVGRLTANFFLQG</sequence>
<dbReference type="Pfam" id="PF20043">
    <property type="entry name" value="DUF6445"/>
    <property type="match status" value="1"/>
</dbReference>
<name>A0A3R9WME5_9SPHN</name>
<keyword evidence="2" id="KW-1185">Reference proteome</keyword>